<feature type="chain" id="PRO_5016810369" description="Lipoprotein LppI" evidence="1">
    <location>
        <begin position="20"/>
        <end position="218"/>
    </location>
</feature>
<dbReference type="PROSITE" id="PS51257">
    <property type="entry name" value="PROKAR_LIPOPROTEIN"/>
    <property type="match status" value="1"/>
</dbReference>
<keyword evidence="3" id="KW-1185">Reference proteome</keyword>
<comment type="caution">
    <text evidence="2">The sequence shown here is derived from an EMBL/GenBank/DDBJ whole genome shotgun (WGS) entry which is preliminary data.</text>
</comment>
<gene>
    <name evidence="2" type="ORF">DFR68_1317</name>
</gene>
<dbReference type="EMBL" id="QQAZ01000031">
    <property type="protein sequence ID" value="RDI41728.1"/>
    <property type="molecule type" value="Genomic_DNA"/>
</dbReference>
<evidence type="ECO:0000313" key="2">
    <source>
        <dbReference type="EMBL" id="RDI41728.1"/>
    </source>
</evidence>
<keyword evidence="1" id="KW-0732">Signal</keyword>
<dbReference type="OrthoDB" id="4539803at2"/>
<evidence type="ECO:0000256" key="1">
    <source>
        <dbReference type="SAM" id="SignalP"/>
    </source>
</evidence>
<evidence type="ECO:0000313" key="3">
    <source>
        <dbReference type="Proteomes" id="UP000255355"/>
    </source>
</evidence>
<organism evidence="2 3">
    <name type="scientific">Nocardia mexicana</name>
    <dbReference type="NCBI Taxonomy" id="279262"/>
    <lineage>
        <taxon>Bacteria</taxon>
        <taxon>Bacillati</taxon>
        <taxon>Actinomycetota</taxon>
        <taxon>Actinomycetes</taxon>
        <taxon>Mycobacteriales</taxon>
        <taxon>Nocardiaceae</taxon>
        <taxon>Nocardia</taxon>
    </lineage>
</organism>
<dbReference type="Proteomes" id="UP000255355">
    <property type="component" value="Unassembled WGS sequence"/>
</dbReference>
<name>A0A370GD59_9NOCA</name>
<dbReference type="RefSeq" id="WP_068032056.1">
    <property type="nucleotide sequence ID" value="NZ_QQAZ01000031.1"/>
</dbReference>
<proteinExistence type="predicted"/>
<protein>
    <recommendedName>
        <fullName evidence="4">Lipoprotein LppI</fullName>
    </recommendedName>
</protein>
<accession>A0A370GD59</accession>
<feature type="signal peptide" evidence="1">
    <location>
        <begin position="1"/>
        <end position="19"/>
    </location>
</feature>
<evidence type="ECO:0008006" key="4">
    <source>
        <dbReference type="Google" id="ProtNLM"/>
    </source>
</evidence>
<sequence length="218" mass="22237">MRIAVLTALLLLSAGCSFTTDGDPHPAPGALSATTAPAVPPGRGASAGDVAAWVQAGAAVDPAQYGTATTEDGVATPLNGDVAFVSPSGKIQCTSAFQDRLEGLSCLVDLKNPPQRPADSPVGNWVGNWIDYTGQGLTVGGLHGDPGPFIRGKGAVLPYGSRVTVKDYTCRIDPTGLFCVHAAAKSGVQMSHAGVVPFGCLRERDGAPKETVGQGFYC</sequence>
<reference evidence="2 3" key="1">
    <citation type="submission" date="2018-07" db="EMBL/GenBank/DDBJ databases">
        <title>Genomic Encyclopedia of Type Strains, Phase IV (KMG-IV): sequencing the most valuable type-strain genomes for metagenomic binning, comparative biology and taxonomic classification.</title>
        <authorList>
            <person name="Goeker M."/>
        </authorList>
    </citation>
    <scope>NUCLEOTIDE SEQUENCE [LARGE SCALE GENOMIC DNA]</scope>
    <source>
        <strain evidence="2 3">DSM 44952</strain>
    </source>
</reference>
<dbReference type="AlphaFoldDB" id="A0A370GD59"/>